<dbReference type="PANTHER" id="PTHR45777">
    <property type="entry name" value="METHIONINE AMINOPEPTIDASE 2"/>
    <property type="match status" value="1"/>
</dbReference>
<feature type="binding site" evidence="14">
    <location>
        <position position="890"/>
    </location>
    <ligand>
        <name>a divalent metal cation</name>
        <dbReference type="ChEBI" id="CHEBI:60240"/>
        <label>1</label>
    </ligand>
</feature>
<dbReference type="InterPro" id="IPR018349">
    <property type="entry name" value="Pept_M24A_MAP2_BS"/>
</dbReference>
<comment type="cofactor">
    <cofactor evidence="4">
        <name>Fe(2+)</name>
        <dbReference type="ChEBI" id="CHEBI:29033"/>
    </cofactor>
</comment>
<keyword evidence="9 14" id="KW-0479">Metal-binding</keyword>
<evidence type="ECO:0000256" key="16">
    <source>
        <dbReference type="RuleBase" id="RU003653"/>
    </source>
</evidence>
<dbReference type="InterPro" id="IPR014014">
    <property type="entry name" value="RNA_helicase_DEAD_Q_motif"/>
</dbReference>
<dbReference type="GO" id="GO:0046872">
    <property type="term" value="F:metal ion binding"/>
    <property type="evidence" value="ECO:0007669"/>
    <property type="project" value="UniProtKB-UniRule"/>
</dbReference>
<feature type="binding site" evidence="14">
    <location>
        <position position="859"/>
    </location>
    <ligand>
        <name>substrate</name>
    </ligand>
</feature>
<dbReference type="GO" id="GO:0004239">
    <property type="term" value="F:initiator methionyl aminopeptidase activity"/>
    <property type="evidence" value="ECO:0007669"/>
    <property type="project" value="UniProtKB-UniRule"/>
</dbReference>
<dbReference type="EMBL" id="JAKKPZ010000011">
    <property type="protein sequence ID" value="KAI1715695.1"/>
    <property type="molecule type" value="Genomic_DNA"/>
</dbReference>
<feature type="domain" description="DEAD-box RNA helicase Q" evidence="20">
    <location>
        <begin position="29"/>
        <end position="57"/>
    </location>
</feature>
<evidence type="ECO:0000313" key="22">
    <source>
        <dbReference type="Proteomes" id="UP001201812"/>
    </source>
</evidence>
<evidence type="ECO:0000259" key="19">
    <source>
        <dbReference type="PROSITE" id="PS51194"/>
    </source>
</evidence>
<evidence type="ECO:0000256" key="5">
    <source>
        <dbReference type="ARBA" id="ARBA00004496"/>
    </source>
</evidence>
<dbReference type="Proteomes" id="UP001201812">
    <property type="component" value="Unassembled WGS sequence"/>
</dbReference>
<gene>
    <name evidence="21" type="ORF">DdX_08019</name>
</gene>
<comment type="cofactor">
    <cofactor evidence="14">
        <name>Co(2+)</name>
        <dbReference type="ChEBI" id="CHEBI:48828"/>
    </cofactor>
    <cofactor evidence="14">
        <name>Zn(2+)</name>
        <dbReference type="ChEBI" id="CHEBI:29105"/>
    </cofactor>
    <cofactor evidence="14">
        <name>Mn(2+)</name>
        <dbReference type="ChEBI" id="CHEBI:29035"/>
    </cofactor>
    <cofactor evidence="14">
        <name>Fe(2+)</name>
        <dbReference type="ChEBI" id="CHEBI:29033"/>
    </cofactor>
    <text evidence="14">Binds 2 divalent metal cations per subunit. Has a high-affinity and a low affinity metal-binding site. The true nature of the physiological cofactor is under debate. The enzyme is active with cobalt, zinc, manganese or divalent iron ions. Most likely, methionine aminopeptidases function as mononuclear Fe(2+)-metalloproteases under physiological conditions, and the catalytically relevant metal-binding site has been assigned to the histidine-containing high-affinity site.</text>
</comment>
<feature type="binding site" evidence="14">
    <location>
        <position position="1089"/>
    </location>
    <ligand>
        <name>a divalent metal cation</name>
        <dbReference type="ChEBI" id="CHEBI:60240"/>
        <label>2</label>
        <note>catalytic</note>
    </ligand>
</feature>
<dbReference type="InterPro" id="IPR001650">
    <property type="entry name" value="Helicase_C-like"/>
</dbReference>
<feature type="binding site" evidence="14">
    <location>
        <position position="879"/>
    </location>
    <ligand>
        <name>a divalent metal cation</name>
        <dbReference type="ChEBI" id="CHEBI:60240"/>
        <label>1</label>
    </ligand>
</feature>
<dbReference type="InterPro" id="IPR002468">
    <property type="entry name" value="Pept_M24A_MAP2"/>
</dbReference>
<proteinExistence type="inferred from homology"/>
<feature type="binding site" evidence="14">
    <location>
        <position position="890"/>
    </location>
    <ligand>
        <name>a divalent metal cation</name>
        <dbReference type="ChEBI" id="CHEBI:60240"/>
        <label>2</label>
        <note>catalytic</note>
    </ligand>
</feature>
<feature type="binding site" evidence="14">
    <location>
        <position position="1089"/>
    </location>
    <ligand>
        <name>a divalent metal cation</name>
        <dbReference type="ChEBI" id="CHEBI:60240"/>
        <label>1</label>
    </ligand>
</feature>
<dbReference type="InterPro" id="IPR027417">
    <property type="entry name" value="P-loop_NTPase"/>
</dbReference>
<evidence type="ECO:0000256" key="12">
    <source>
        <dbReference type="ARBA" id="ARBA00022806"/>
    </source>
</evidence>
<evidence type="ECO:0000256" key="13">
    <source>
        <dbReference type="ARBA" id="ARBA00022840"/>
    </source>
</evidence>
<comment type="similarity">
    <text evidence="14">Belongs to the peptidase M24A family. Methionine aminopeptidase eukaryotic type 2 subfamily.</text>
</comment>
<organism evidence="21 22">
    <name type="scientific">Ditylenchus destructor</name>
    <dbReference type="NCBI Taxonomy" id="166010"/>
    <lineage>
        <taxon>Eukaryota</taxon>
        <taxon>Metazoa</taxon>
        <taxon>Ecdysozoa</taxon>
        <taxon>Nematoda</taxon>
        <taxon>Chromadorea</taxon>
        <taxon>Rhabditida</taxon>
        <taxon>Tylenchina</taxon>
        <taxon>Tylenchomorpha</taxon>
        <taxon>Sphaerularioidea</taxon>
        <taxon>Anguinidae</taxon>
        <taxon>Anguininae</taxon>
        <taxon>Ditylenchus</taxon>
    </lineage>
</organism>
<feature type="domain" description="Helicase C-terminal" evidence="19">
    <location>
        <begin position="260"/>
        <end position="408"/>
    </location>
</feature>
<dbReference type="SUPFAM" id="SSF52540">
    <property type="entry name" value="P-loop containing nucleoside triphosphate hydrolases"/>
    <property type="match status" value="2"/>
</dbReference>
<dbReference type="SMART" id="SM00490">
    <property type="entry name" value="HELICc"/>
    <property type="match status" value="1"/>
</dbReference>
<evidence type="ECO:0000256" key="8">
    <source>
        <dbReference type="ARBA" id="ARBA00022670"/>
    </source>
</evidence>
<evidence type="ECO:0000256" key="6">
    <source>
        <dbReference type="ARBA" id="ARBA00022438"/>
    </source>
</evidence>
<dbReference type="Gene3D" id="3.90.230.10">
    <property type="entry name" value="Creatinase/methionine aminopeptidase superfamily"/>
    <property type="match status" value="1"/>
</dbReference>
<dbReference type="NCBIfam" id="TIGR00501">
    <property type="entry name" value="met_pdase_II"/>
    <property type="match status" value="1"/>
</dbReference>
<dbReference type="GO" id="GO:0003724">
    <property type="term" value="F:RNA helicase activity"/>
    <property type="evidence" value="ECO:0007669"/>
    <property type="project" value="InterPro"/>
</dbReference>
<evidence type="ECO:0000256" key="14">
    <source>
        <dbReference type="HAMAP-Rule" id="MF_03175"/>
    </source>
</evidence>
<evidence type="ECO:0000256" key="4">
    <source>
        <dbReference type="ARBA" id="ARBA00001954"/>
    </source>
</evidence>
<dbReference type="InterPro" id="IPR011545">
    <property type="entry name" value="DEAD/DEAH_box_helicase_dom"/>
</dbReference>
<dbReference type="PROSITE" id="PS51192">
    <property type="entry name" value="HELICASE_ATP_BIND_1"/>
    <property type="match status" value="1"/>
</dbReference>
<dbReference type="CDD" id="cd18787">
    <property type="entry name" value="SF2_C_DEAD"/>
    <property type="match status" value="1"/>
</dbReference>
<feature type="binding site" evidence="14">
    <location>
        <position position="959"/>
    </location>
    <ligand>
        <name>a divalent metal cation</name>
        <dbReference type="ChEBI" id="CHEBI:60240"/>
        <label>2</label>
        <note>catalytic</note>
    </ligand>
</feature>
<feature type="binding site" evidence="14">
    <location>
        <position position="967"/>
    </location>
    <ligand>
        <name>substrate</name>
    </ligand>
</feature>
<keyword evidence="7 14" id="KW-0963">Cytoplasm</keyword>
<dbReference type="InterPro" id="IPR036388">
    <property type="entry name" value="WH-like_DNA-bd_sf"/>
</dbReference>
<dbReference type="GO" id="GO:0070006">
    <property type="term" value="F:metalloaminopeptidase activity"/>
    <property type="evidence" value="ECO:0007669"/>
    <property type="project" value="UniProtKB-UniRule"/>
</dbReference>
<dbReference type="GO" id="GO:0003676">
    <property type="term" value="F:nucleic acid binding"/>
    <property type="evidence" value="ECO:0007669"/>
    <property type="project" value="InterPro"/>
</dbReference>
<dbReference type="Pfam" id="PF00270">
    <property type="entry name" value="DEAD"/>
    <property type="match status" value="1"/>
</dbReference>
<dbReference type="InterPro" id="IPR050247">
    <property type="entry name" value="Met_Aminopeptidase_Type2"/>
</dbReference>
<sequence length="1108" mass="124825">MENTEDNKLVFNQVHDLSEERTEDVVSDATFENLMIKPSIVETLLKHGYRKPSPVQAKAIPLGLLGMDMLVQAKTGTGKTLVFAVLCADHLLSATKRERVPHVMIVTPTREIAHQTYNVFRKICPPNFFYGLFVGGVDMEQDKAMLKKGCQVAIGTTGRLAHLVKIRALDPRKISLFVLDEADKLMEESFKDEVNFLFSKLQPQATQVCVFSATYPRDLEETLCQYMVDPTLIRLNSEDIQLVGIKQYAVVDEGHSDVETLVSLLYKVTYSQCLIFSNNHSRCNNVCNYLNQHDIRSTHISSSLNQDERFKVIKDLKNFKIRVLVSSDLSARGIDATHVNLVINLECPHSAESYLHRIGRAGRFGTQGTAITILSSPKEQHRFKMLSAKVDLRVKILDLYVSIPTDLILNRTFFDNSKDFQTKQSDLNAEYKATNGVTYKPVQLAEITEPLLIPLRTGQNVTVYSRERMLEIREKLTEEQWAEYARQHPERFKVLHDVGNQNKVEKKKKPAKGKVMEASWRNEGKLSKENVLDCGGNSESTYDTNMHDSYTAASSTTSEVETAEIRPTVSVVDQEDDHASFLGDISTQGYFPFVEECRAKFKDFMSNRSERTSEGPQIAVRKSSAEYEQHIADIELLQKSEEKLSSILKQFDKILISNSLHNPWKFNHLSMATQSGKKGKKSADSGKKQAADFDNLDSILKEVELESKANTQKQASKKKNKGKSGAVVAEATGDPPSDSVAEDSALNGTAKDYLEEIAKLKPIDKQFPDGNYPAVNRITSEEKKVLDDSYMDVYKDFRRAAESHRQTRKYVKSWVKPGMSMIDICERLEAHSRHMINESGLKAGLAFPTGCSINHCAAHYTPNAGDTTVLGASDVVKIDYGVHVNGRIIDCAFTLTFDHKYDPLLEAVRESTNAGIREAGIDVRLCDIGETIEEVMTSHEIELNGKTYTVKPIRNLNGHSIGQYRIHAGKTVPIVKGGEQTKMEENEFYAIETFGSTGKGYVHDDMDCSHYMKNYELNDEHIPLRLGRSKQLLNTINKNFGTLAFCRRWLDRLGETKYLMALKDLCDKGIVSPYPPLCDQKGCYTAQWEHTILLRPTCKEVVSRGDDY</sequence>
<keyword evidence="11 14" id="KW-0378">Hydrolase</keyword>
<comment type="function">
    <text evidence="14 16">Cotranslationally removes the N-terminal methionine from nascent proteins. The N-terminal methionine is often cleaved when the second residue in the primary sequence is small and uncharged (Met-Ala-, Cys, Gly, Pro, Ser, Thr, or Val).</text>
</comment>
<keyword evidence="12" id="KW-0347">Helicase</keyword>
<dbReference type="GO" id="GO:0043186">
    <property type="term" value="C:P granule"/>
    <property type="evidence" value="ECO:0007669"/>
    <property type="project" value="UniProtKB-ARBA"/>
</dbReference>
<keyword evidence="10" id="KW-0547">Nucleotide-binding</keyword>
<dbReference type="Pfam" id="PF00557">
    <property type="entry name" value="Peptidase_M24"/>
    <property type="match status" value="1"/>
</dbReference>
<evidence type="ECO:0000256" key="10">
    <source>
        <dbReference type="ARBA" id="ARBA00022741"/>
    </source>
</evidence>
<dbReference type="InterPro" id="IPR036390">
    <property type="entry name" value="WH_DNA-bd_sf"/>
</dbReference>
<evidence type="ECO:0000256" key="7">
    <source>
        <dbReference type="ARBA" id="ARBA00022490"/>
    </source>
</evidence>
<keyword evidence="6 14" id="KW-0031">Aminopeptidase</keyword>
<evidence type="ECO:0000256" key="15">
    <source>
        <dbReference type="PROSITE-ProRule" id="PRU00552"/>
    </source>
</evidence>
<dbReference type="PRINTS" id="PR00599">
    <property type="entry name" value="MAPEPTIDASE"/>
</dbReference>
<evidence type="ECO:0000313" key="21">
    <source>
        <dbReference type="EMBL" id="KAI1715695.1"/>
    </source>
</evidence>
<dbReference type="InterPro" id="IPR000994">
    <property type="entry name" value="Pept_M24"/>
</dbReference>
<reference evidence="21" key="1">
    <citation type="submission" date="2022-01" db="EMBL/GenBank/DDBJ databases">
        <title>Genome Sequence Resource for Two Populations of Ditylenchus destructor, the Migratory Endoparasitic Phytonematode.</title>
        <authorList>
            <person name="Zhang H."/>
            <person name="Lin R."/>
            <person name="Xie B."/>
        </authorList>
    </citation>
    <scope>NUCLEOTIDE SEQUENCE</scope>
    <source>
        <strain evidence="21">BazhouSP</strain>
    </source>
</reference>
<dbReference type="Gene3D" id="3.40.50.300">
    <property type="entry name" value="P-loop containing nucleotide triphosphate hydrolases"/>
    <property type="match status" value="2"/>
</dbReference>
<dbReference type="PROSITE" id="PS51195">
    <property type="entry name" value="Q_MOTIF"/>
    <property type="match status" value="1"/>
</dbReference>
<feature type="domain" description="Helicase ATP-binding" evidence="18">
    <location>
        <begin position="60"/>
        <end position="233"/>
    </location>
</feature>
<evidence type="ECO:0000256" key="11">
    <source>
        <dbReference type="ARBA" id="ARBA00022801"/>
    </source>
</evidence>
<dbReference type="PROSITE" id="PS51194">
    <property type="entry name" value="HELICASE_CTER"/>
    <property type="match status" value="1"/>
</dbReference>
<dbReference type="InterPro" id="IPR001714">
    <property type="entry name" value="Pept_M24_MAP"/>
</dbReference>
<dbReference type="HAMAP" id="MF_03175">
    <property type="entry name" value="MetAP_2_euk"/>
    <property type="match status" value="1"/>
</dbReference>
<dbReference type="PROSITE" id="PS00039">
    <property type="entry name" value="DEAD_ATP_HELICASE"/>
    <property type="match status" value="1"/>
</dbReference>
<dbReference type="PROSITE" id="PS01202">
    <property type="entry name" value="MAP_2"/>
    <property type="match status" value="1"/>
</dbReference>
<dbReference type="GO" id="GO:0005524">
    <property type="term" value="F:ATP binding"/>
    <property type="evidence" value="ECO:0007669"/>
    <property type="project" value="UniProtKB-KW"/>
</dbReference>
<dbReference type="SUPFAM" id="SSF55920">
    <property type="entry name" value="Creatinase/aminopeptidase"/>
    <property type="match status" value="1"/>
</dbReference>
<evidence type="ECO:0000256" key="3">
    <source>
        <dbReference type="ARBA" id="ARBA00001947"/>
    </source>
</evidence>
<evidence type="ECO:0000259" key="18">
    <source>
        <dbReference type="PROSITE" id="PS51192"/>
    </source>
</evidence>
<dbReference type="SMART" id="SM00487">
    <property type="entry name" value="DEXDc"/>
    <property type="match status" value="1"/>
</dbReference>
<evidence type="ECO:0000256" key="2">
    <source>
        <dbReference type="ARBA" id="ARBA00001936"/>
    </source>
</evidence>
<evidence type="ECO:0000259" key="20">
    <source>
        <dbReference type="PROSITE" id="PS51195"/>
    </source>
</evidence>
<comment type="catalytic activity">
    <reaction evidence="1 14 16">
        <text>Release of N-terminal amino acids, preferentially methionine, from peptides and arylamides.</text>
        <dbReference type="EC" id="3.4.11.18"/>
    </reaction>
</comment>
<dbReference type="SUPFAM" id="SSF46785">
    <property type="entry name" value="Winged helix' DNA-binding domain"/>
    <property type="match status" value="1"/>
</dbReference>
<dbReference type="EC" id="3.4.11.18" evidence="14"/>
<accession>A0AAD4N2R7</accession>
<keyword evidence="8 14" id="KW-0645">Protease</keyword>
<feature type="binding site" evidence="14">
    <location>
        <position position="992"/>
    </location>
    <ligand>
        <name>a divalent metal cation</name>
        <dbReference type="ChEBI" id="CHEBI:60240"/>
        <label>2</label>
        <note>catalytic</note>
    </ligand>
</feature>
<dbReference type="PANTHER" id="PTHR45777:SF2">
    <property type="entry name" value="METHIONINE AMINOPEPTIDASE 2"/>
    <property type="match status" value="1"/>
</dbReference>
<dbReference type="GO" id="GO:0006508">
    <property type="term" value="P:proteolysis"/>
    <property type="evidence" value="ECO:0007669"/>
    <property type="project" value="UniProtKB-KW"/>
</dbReference>
<comment type="cofactor">
    <cofactor evidence="3">
        <name>Zn(2+)</name>
        <dbReference type="ChEBI" id="CHEBI:29105"/>
    </cofactor>
</comment>
<dbReference type="InterPro" id="IPR014001">
    <property type="entry name" value="Helicase_ATP-bd"/>
</dbReference>
<dbReference type="InterPro" id="IPR000629">
    <property type="entry name" value="RNA-helicase_DEAD-box_CS"/>
</dbReference>
<evidence type="ECO:0000256" key="17">
    <source>
        <dbReference type="SAM" id="MobiDB-lite"/>
    </source>
</evidence>
<dbReference type="InterPro" id="IPR036005">
    <property type="entry name" value="Creatinase/aminopeptidase-like"/>
</dbReference>
<dbReference type="Gene3D" id="1.10.10.10">
    <property type="entry name" value="Winged helix-like DNA-binding domain superfamily/Winged helix DNA-binding domain"/>
    <property type="match status" value="1"/>
</dbReference>
<dbReference type="FunFam" id="1.10.10.10:FF:000106">
    <property type="entry name" value="Methionine aminopeptidase 2"/>
    <property type="match status" value="1"/>
</dbReference>
<feature type="region of interest" description="Disordered" evidence="17">
    <location>
        <begin position="707"/>
        <end position="744"/>
    </location>
</feature>
<keyword evidence="22" id="KW-1185">Reference proteome</keyword>
<protein>
    <recommendedName>
        <fullName evidence="14">Methionine aminopeptidase 2</fullName>
        <shortName evidence="14">MAP 2</shortName>
        <shortName evidence="14">MetAP 2</shortName>
        <ecNumber evidence="14">3.4.11.18</ecNumber>
    </recommendedName>
    <alternativeName>
        <fullName evidence="14">Peptidase M</fullName>
    </alternativeName>
</protein>
<dbReference type="Pfam" id="PF00271">
    <property type="entry name" value="Helicase_C"/>
    <property type="match status" value="1"/>
</dbReference>
<evidence type="ECO:0000256" key="1">
    <source>
        <dbReference type="ARBA" id="ARBA00000294"/>
    </source>
</evidence>
<dbReference type="AlphaFoldDB" id="A0AAD4N2R7"/>
<comment type="caution">
    <text evidence="21">The sequence shown here is derived from an EMBL/GenBank/DDBJ whole genome shotgun (WGS) entry which is preliminary data.</text>
</comment>
<feature type="short sequence motif" description="Q motif" evidence="15">
    <location>
        <begin position="29"/>
        <end position="57"/>
    </location>
</feature>
<name>A0AAD4N2R7_9BILA</name>
<comment type="subcellular location">
    <subcellularLocation>
        <location evidence="5 14">Cytoplasm</location>
    </subcellularLocation>
</comment>
<dbReference type="CDD" id="cd01088">
    <property type="entry name" value="MetAP2"/>
    <property type="match status" value="1"/>
</dbReference>
<evidence type="ECO:0000256" key="9">
    <source>
        <dbReference type="ARBA" id="ARBA00022723"/>
    </source>
</evidence>
<comment type="cofactor">
    <cofactor evidence="2">
        <name>Mn(2+)</name>
        <dbReference type="ChEBI" id="CHEBI:29035"/>
    </cofactor>
</comment>
<keyword evidence="13" id="KW-0067">ATP-binding</keyword>